<feature type="signal peptide" evidence="2">
    <location>
        <begin position="1"/>
        <end position="29"/>
    </location>
</feature>
<dbReference type="EMBL" id="JACHWB010000002">
    <property type="protein sequence ID" value="MBB3018745.1"/>
    <property type="molecule type" value="Genomic_DNA"/>
</dbReference>
<gene>
    <name evidence="3" type="ORF">FHR70_001799</name>
</gene>
<accession>A0A7W4VKA1</accession>
<feature type="region of interest" description="Disordered" evidence="1">
    <location>
        <begin position="53"/>
        <end position="85"/>
    </location>
</feature>
<evidence type="ECO:0000313" key="4">
    <source>
        <dbReference type="Proteomes" id="UP000532010"/>
    </source>
</evidence>
<name>A0A7W4VKA1_9HYPH</name>
<evidence type="ECO:0000313" key="3">
    <source>
        <dbReference type="EMBL" id="MBB3018745.1"/>
    </source>
</evidence>
<dbReference type="AlphaFoldDB" id="A0A7W4VKA1"/>
<feature type="chain" id="PRO_5031205812" evidence="2">
    <location>
        <begin position="30"/>
        <end position="85"/>
    </location>
</feature>
<proteinExistence type="predicted"/>
<organism evidence="3 4">
    <name type="scientific">Microvirga lupini</name>
    <dbReference type="NCBI Taxonomy" id="420324"/>
    <lineage>
        <taxon>Bacteria</taxon>
        <taxon>Pseudomonadati</taxon>
        <taxon>Pseudomonadota</taxon>
        <taxon>Alphaproteobacteria</taxon>
        <taxon>Hyphomicrobiales</taxon>
        <taxon>Methylobacteriaceae</taxon>
        <taxon>Microvirga</taxon>
    </lineage>
</organism>
<keyword evidence="4" id="KW-1185">Reference proteome</keyword>
<keyword evidence="2" id="KW-0732">Signal</keyword>
<protein>
    <submittedName>
        <fullName evidence="3">Uncharacterized protein</fullName>
    </submittedName>
</protein>
<evidence type="ECO:0000256" key="2">
    <source>
        <dbReference type="SAM" id="SignalP"/>
    </source>
</evidence>
<evidence type="ECO:0000256" key="1">
    <source>
        <dbReference type="SAM" id="MobiDB-lite"/>
    </source>
</evidence>
<sequence>MLAVRFTYRAVLALAAFIALSIIPEATNAVVYCKTAGVPKGCVARPAAPTARRAAMPPGVGAPGVGIRPGTPMNRGGPVNRVGRR</sequence>
<reference evidence="3 4" key="1">
    <citation type="submission" date="2020-08" db="EMBL/GenBank/DDBJ databases">
        <title>The Agave Microbiome: Exploring the role of microbial communities in plant adaptations to desert environments.</title>
        <authorList>
            <person name="Partida-Martinez L.P."/>
        </authorList>
    </citation>
    <scope>NUCLEOTIDE SEQUENCE [LARGE SCALE GENOMIC DNA]</scope>
    <source>
        <strain evidence="3 4">AT3.9</strain>
    </source>
</reference>
<dbReference type="Proteomes" id="UP000532010">
    <property type="component" value="Unassembled WGS sequence"/>
</dbReference>
<comment type="caution">
    <text evidence="3">The sequence shown here is derived from an EMBL/GenBank/DDBJ whole genome shotgun (WGS) entry which is preliminary data.</text>
</comment>